<name>A0A1G2F346_9BACT</name>
<comment type="caution">
    <text evidence="2">The sequence shown here is derived from an EMBL/GenBank/DDBJ whole genome shotgun (WGS) entry which is preliminary data.</text>
</comment>
<evidence type="ECO:0000313" key="3">
    <source>
        <dbReference type="Proteomes" id="UP000176787"/>
    </source>
</evidence>
<evidence type="ECO:0000259" key="1">
    <source>
        <dbReference type="Pfam" id="PF14267"/>
    </source>
</evidence>
<organism evidence="2 3">
    <name type="scientific">Candidatus Niyogibacteria bacterium RIFCSPLOWO2_12_FULL_41_13</name>
    <dbReference type="NCBI Taxonomy" id="1801726"/>
    <lineage>
        <taxon>Bacteria</taxon>
        <taxon>Candidatus Niyogiibacteriota</taxon>
    </lineage>
</organism>
<sequence>MAKTIKIFLIDGEPNGLKTAELSNWVGQAVVIPRNKLKEIKQRPECNKPAVYFLVGKESEEALLPTAYVGEAENLWNRLSTHDSSKDFWQTAVAFVSKDNNLTKAHVRYLESRCLALAIQAKRFDLENGTESSLPSLSEADVAEMEEFLENLKLLLSALGYPILQEVISKEQKNIADPLFTCKGKDALATGRMTNDGFVVYKDSTATTDISKAVIERNQKIIEKLLSNKYLEKRNDDLYVFVKDYVFNSPSAASDIILGNSTSGWKKWKTESGKTLEEIYRK</sequence>
<dbReference type="InterPro" id="IPR025579">
    <property type="entry name" value="DUF4357"/>
</dbReference>
<protein>
    <recommendedName>
        <fullName evidence="1">DUF4357 domain-containing protein</fullName>
    </recommendedName>
</protein>
<feature type="domain" description="DUF4357" evidence="1">
    <location>
        <begin position="223"/>
        <end position="276"/>
    </location>
</feature>
<gene>
    <name evidence="2" type="ORF">A3H02_00675</name>
</gene>
<dbReference type="Proteomes" id="UP000176787">
    <property type="component" value="Unassembled WGS sequence"/>
</dbReference>
<dbReference type="Pfam" id="PF14267">
    <property type="entry name" value="DUF4357"/>
    <property type="match status" value="1"/>
</dbReference>
<dbReference type="STRING" id="1801726.A3H02_00675"/>
<reference evidence="2 3" key="1">
    <citation type="journal article" date="2016" name="Nat. Commun.">
        <title>Thousands of microbial genomes shed light on interconnected biogeochemical processes in an aquifer system.</title>
        <authorList>
            <person name="Anantharaman K."/>
            <person name="Brown C.T."/>
            <person name="Hug L.A."/>
            <person name="Sharon I."/>
            <person name="Castelle C.J."/>
            <person name="Probst A.J."/>
            <person name="Thomas B.C."/>
            <person name="Singh A."/>
            <person name="Wilkins M.J."/>
            <person name="Karaoz U."/>
            <person name="Brodie E.L."/>
            <person name="Williams K.H."/>
            <person name="Hubbard S.S."/>
            <person name="Banfield J.F."/>
        </authorList>
    </citation>
    <scope>NUCLEOTIDE SEQUENCE [LARGE SCALE GENOMIC DNA]</scope>
</reference>
<dbReference type="CDD" id="cd10447">
    <property type="entry name" value="GIY-YIG_unchar_2"/>
    <property type="match status" value="1"/>
</dbReference>
<evidence type="ECO:0000313" key="2">
    <source>
        <dbReference type="EMBL" id="OGZ32413.1"/>
    </source>
</evidence>
<accession>A0A1G2F346</accession>
<dbReference type="AlphaFoldDB" id="A0A1G2F346"/>
<proteinExistence type="predicted"/>
<dbReference type="EMBL" id="MHMS01000008">
    <property type="protein sequence ID" value="OGZ32413.1"/>
    <property type="molecule type" value="Genomic_DNA"/>
</dbReference>